<accession>A0AAV7W416</accession>
<protein>
    <submittedName>
        <fullName evidence="2">Uncharacterized protein</fullName>
    </submittedName>
</protein>
<evidence type="ECO:0000313" key="3">
    <source>
        <dbReference type="Proteomes" id="UP001066276"/>
    </source>
</evidence>
<evidence type="ECO:0000313" key="2">
    <source>
        <dbReference type="EMBL" id="KAJ1206859.1"/>
    </source>
</evidence>
<keyword evidence="3" id="KW-1185">Reference proteome</keyword>
<proteinExistence type="predicted"/>
<gene>
    <name evidence="2" type="ORF">NDU88_002252</name>
</gene>
<feature type="region of interest" description="Disordered" evidence="1">
    <location>
        <begin position="104"/>
        <end position="130"/>
    </location>
</feature>
<comment type="caution">
    <text evidence="2">The sequence shown here is derived from an EMBL/GenBank/DDBJ whole genome shotgun (WGS) entry which is preliminary data.</text>
</comment>
<sequence length="130" mass="14041">MVAPGKMQEEPTLARLHWPRDHSLMQPLNTSACSTSCRTWRRALIAGPSPGDQEANDNSPAFYRMSAAIPPGVAGGRWGRAADGDSWASLIEDLTGPIRHSCQEVSLQKDYSPPPTTARRPPFTSPSLGS</sequence>
<evidence type="ECO:0000256" key="1">
    <source>
        <dbReference type="SAM" id="MobiDB-lite"/>
    </source>
</evidence>
<dbReference type="Proteomes" id="UP001066276">
    <property type="component" value="Chromosome 1_2"/>
</dbReference>
<organism evidence="2 3">
    <name type="scientific">Pleurodeles waltl</name>
    <name type="common">Iberian ribbed newt</name>
    <dbReference type="NCBI Taxonomy" id="8319"/>
    <lineage>
        <taxon>Eukaryota</taxon>
        <taxon>Metazoa</taxon>
        <taxon>Chordata</taxon>
        <taxon>Craniata</taxon>
        <taxon>Vertebrata</taxon>
        <taxon>Euteleostomi</taxon>
        <taxon>Amphibia</taxon>
        <taxon>Batrachia</taxon>
        <taxon>Caudata</taxon>
        <taxon>Salamandroidea</taxon>
        <taxon>Salamandridae</taxon>
        <taxon>Pleurodelinae</taxon>
        <taxon>Pleurodeles</taxon>
    </lineage>
</organism>
<dbReference type="AlphaFoldDB" id="A0AAV7W416"/>
<reference evidence="2" key="1">
    <citation type="journal article" date="2022" name="bioRxiv">
        <title>Sequencing and chromosome-scale assembly of the giantPleurodeles waltlgenome.</title>
        <authorList>
            <person name="Brown T."/>
            <person name="Elewa A."/>
            <person name="Iarovenko S."/>
            <person name="Subramanian E."/>
            <person name="Araus A.J."/>
            <person name="Petzold A."/>
            <person name="Susuki M."/>
            <person name="Suzuki K.-i.T."/>
            <person name="Hayashi T."/>
            <person name="Toyoda A."/>
            <person name="Oliveira C."/>
            <person name="Osipova E."/>
            <person name="Leigh N.D."/>
            <person name="Simon A."/>
            <person name="Yun M.H."/>
        </authorList>
    </citation>
    <scope>NUCLEOTIDE SEQUENCE</scope>
    <source>
        <strain evidence="2">20211129_DDA</strain>
        <tissue evidence="2">Liver</tissue>
    </source>
</reference>
<name>A0AAV7W416_PLEWA</name>
<feature type="compositionally biased region" description="Low complexity" evidence="1">
    <location>
        <begin position="117"/>
        <end position="130"/>
    </location>
</feature>
<dbReference type="EMBL" id="JANPWB010000002">
    <property type="protein sequence ID" value="KAJ1206859.1"/>
    <property type="molecule type" value="Genomic_DNA"/>
</dbReference>